<reference evidence="8 9" key="1">
    <citation type="submission" date="2020-08" db="EMBL/GenBank/DDBJ databases">
        <title>Genomic Encyclopedia of Type Strains, Phase IV (KMG-IV): sequencing the most valuable type-strain genomes for metagenomic binning, comparative biology and taxonomic classification.</title>
        <authorList>
            <person name="Goeker M."/>
        </authorList>
    </citation>
    <scope>NUCLEOTIDE SEQUENCE [LARGE SCALE GENOMIC DNA]</scope>
    <source>
        <strain evidence="8 9">DSM 14552</strain>
    </source>
</reference>
<dbReference type="InterPro" id="IPR001663">
    <property type="entry name" value="Rng_hydr_dOase-A"/>
</dbReference>
<evidence type="ECO:0000256" key="5">
    <source>
        <dbReference type="ARBA" id="ARBA00023004"/>
    </source>
</evidence>
<dbReference type="InterPro" id="IPR036922">
    <property type="entry name" value="Rieske_2Fe-2S_sf"/>
</dbReference>
<gene>
    <name evidence="8" type="ORF">GGQ88_002197</name>
</gene>
<keyword evidence="3" id="KW-0479">Metal-binding</keyword>
<dbReference type="Proteomes" id="UP000562395">
    <property type="component" value="Unassembled WGS sequence"/>
</dbReference>
<feature type="domain" description="Rieske" evidence="7">
    <location>
        <begin position="86"/>
        <end position="192"/>
    </location>
</feature>
<evidence type="ECO:0000256" key="1">
    <source>
        <dbReference type="ARBA" id="ARBA00001962"/>
    </source>
</evidence>
<dbReference type="Gene3D" id="3.90.380.10">
    <property type="entry name" value="Naphthalene 1,2-dioxygenase Alpha Subunit, Chain A, domain 1"/>
    <property type="match status" value="1"/>
</dbReference>
<keyword evidence="4" id="KW-0560">Oxidoreductase</keyword>
<dbReference type="PROSITE" id="PS51296">
    <property type="entry name" value="RIESKE"/>
    <property type="match status" value="1"/>
</dbReference>
<dbReference type="EMBL" id="JACICY010000004">
    <property type="protein sequence ID" value="MBB3860928.1"/>
    <property type="molecule type" value="Genomic_DNA"/>
</dbReference>
<protein>
    <submittedName>
        <fullName evidence="8">Phenylpropionate dioxygenase-like ring-hydroxylating dioxygenase large terminal subunit</fullName>
    </submittedName>
</protein>
<evidence type="ECO:0000256" key="4">
    <source>
        <dbReference type="ARBA" id="ARBA00023002"/>
    </source>
</evidence>
<dbReference type="PANTHER" id="PTHR43756:SF5">
    <property type="entry name" value="CHOLINE MONOOXYGENASE, CHLOROPLASTIC"/>
    <property type="match status" value="1"/>
</dbReference>
<keyword evidence="2" id="KW-0001">2Fe-2S</keyword>
<evidence type="ECO:0000313" key="9">
    <source>
        <dbReference type="Proteomes" id="UP000562395"/>
    </source>
</evidence>
<accession>A0A7W6EW39</accession>
<evidence type="ECO:0000313" key="8">
    <source>
        <dbReference type="EMBL" id="MBB3860928.1"/>
    </source>
</evidence>
<dbReference type="GO" id="GO:0051537">
    <property type="term" value="F:2 iron, 2 sulfur cluster binding"/>
    <property type="evidence" value="ECO:0007669"/>
    <property type="project" value="UniProtKB-KW"/>
</dbReference>
<dbReference type="SUPFAM" id="SSF50022">
    <property type="entry name" value="ISP domain"/>
    <property type="match status" value="1"/>
</dbReference>
<organism evidence="8 9">
    <name type="scientific">Novosphingobium hassiacum</name>
    <dbReference type="NCBI Taxonomy" id="173676"/>
    <lineage>
        <taxon>Bacteria</taxon>
        <taxon>Pseudomonadati</taxon>
        <taxon>Pseudomonadota</taxon>
        <taxon>Alphaproteobacteria</taxon>
        <taxon>Sphingomonadales</taxon>
        <taxon>Sphingomonadaceae</taxon>
        <taxon>Novosphingobium</taxon>
    </lineage>
</organism>
<dbReference type="PRINTS" id="PR00090">
    <property type="entry name" value="RNGDIOXGNASE"/>
</dbReference>
<name>A0A7W6EW39_9SPHN</name>
<dbReference type="GO" id="GO:0051213">
    <property type="term" value="F:dioxygenase activity"/>
    <property type="evidence" value="ECO:0007669"/>
    <property type="project" value="UniProtKB-KW"/>
</dbReference>
<dbReference type="InterPro" id="IPR015879">
    <property type="entry name" value="Ring_hydroxy_dOase_asu_C_dom"/>
</dbReference>
<dbReference type="Pfam" id="PF00848">
    <property type="entry name" value="Ring_hydroxyl_A"/>
    <property type="match status" value="1"/>
</dbReference>
<proteinExistence type="predicted"/>
<dbReference type="GO" id="GO:0005506">
    <property type="term" value="F:iron ion binding"/>
    <property type="evidence" value="ECO:0007669"/>
    <property type="project" value="InterPro"/>
</dbReference>
<dbReference type="AlphaFoldDB" id="A0A7W6EW39"/>
<evidence type="ECO:0000259" key="7">
    <source>
        <dbReference type="PROSITE" id="PS51296"/>
    </source>
</evidence>
<dbReference type="InterPro" id="IPR017941">
    <property type="entry name" value="Rieske_2Fe-2S"/>
</dbReference>
<dbReference type="Gene3D" id="2.102.10.10">
    <property type="entry name" value="Rieske [2Fe-2S] iron-sulphur domain"/>
    <property type="match status" value="1"/>
</dbReference>
<keyword evidence="5" id="KW-0408">Iron</keyword>
<evidence type="ECO:0000256" key="2">
    <source>
        <dbReference type="ARBA" id="ARBA00022714"/>
    </source>
</evidence>
<dbReference type="SUPFAM" id="SSF55961">
    <property type="entry name" value="Bet v1-like"/>
    <property type="match status" value="1"/>
</dbReference>
<keyword evidence="8" id="KW-0223">Dioxygenase</keyword>
<evidence type="ECO:0000256" key="6">
    <source>
        <dbReference type="ARBA" id="ARBA00023014"/>
    </source>
</evidence>
<keyword evidence="6" id="KW-0411">Iron-sulfur</keyword>
<evidence type="ECO:0000256" key="3">
    <source>
        <dbReference type="ARBA" id="ARBA00022723"/>
    </source>
</evidence>
<dbReference type="Pfam" id="PF00355">
    <property type="entry name" value="Rieske"/>
    <property type="match status" value="1"/>
</dbReference>
<comment type="cofactor">
    <cofactor evidence="1">
        <name>Fe cation</name>
        <dbReference type="ChEBI" id="CHEBI:24875"/>
    </cofactor>
</comment>
<keyword evidence="9" id="KW-1185">Reference proteome</keyword>
<dbReference type="RefSeq" id="WP_183613170.1">
    <property type="nucleotide sequence ID" value="NZ_JACICY010000004.1"/>
</dbReference>
<comment type="caution">
    <text evidence="8">The sequence shown here is derived from an EMBL/GenBank/DDBJ whole genome shotgun (WGS) entry which is preliminary data.</text>
</comment>
<dbReference type="CDD" id="cd03469">
    <property type="entry name" value="Rieske_RO_Alpha_N"/>
    <property type="match status" value="1"/>
</dbReference>
<dbReference type="PANTHER" id="PTHR43756">
    <property type="entry name" value="CHOLINE MONOOXYGENASE, CHLOROPLASTIC"/>
    <property type="match status" value="1"/>
</dbReference>
<sequence>MEEATFTVASQQEDFEGTGYVAVEKIGPLDTPNEGINRLAQELIEHHDKRTTHMAPEIMNLDVVDVYGNEERHRAEVALFKRIPLVIGVSAEMREPGSFKTLNMLGLPLLITRDKAGVLHTFLNACTHRGAPLTNQPCGKAARFTCPYHAWTFGNDGGLIAVNSSDQFGDVDKSSKGLVELPCTEKAGLIFAILTPGLELDVDAFYEGMLDEIARYGYEDWHYLGTMDVKAANWKFGVEGFLETYHVPVLHKTTLNQIASGGRPPAQAFQSFGPHMRFVTATGQALEDMRSVDPKDYWTRELNNFRAIYNLFPNVAVPTGFDVIQIMTMIPGATPGEHTTIFHHITPKAPETEDEAAQLELNRQALVRIIVDEDYYINALVQQVANGDASFPLMFGRNEVGLQHFHKSLNWFLDGDANAPRPEISTSTHK</sequence>